<reference evidence="1 2" key="1">
    <citation type="submission" date="2018-04" db="EMBL/GenBank/DDBJ databases">
        <title>Complete genome sequences of Streptomyces lydicus strain WYEC and characterization of antagonistic properties of biological control agents.</title>
        <authorList>
            <person name="Mariita R.M."/>
            <person name="Sello J.K."/>
        </authorList>
    </citation>
    <scope>NUCLEOTIDE SEQUENCE [LARGE SCALE GENOMIC DNA]</scope>
    <source>
        <strain evidence="1 2">WYEC 108</strain>
    </source>
</reference>
<dbReference type="InterPro" id="IPR007814">
    <property type="entry name" value="PaaA_PaaC"/>
</dbReference>
<name>A0A3Q9KF79_9ACTN</name>
<proteinExistence type="predicted"/>
<sequence>MGTVFSETVDLESVGELPEEYREVLTHQMLANGEGELSAGDTYVDSFYPLAPNADERYMCLKFGMEEVDHFRRFAKLLTPLGVDTSHMVNQAVAERRYFPAESMTTQFTVWEERAAFSFLCELEGHFQIKEMTTSTYAPLRAEAAAILKEEARHFGYGKRLMQESYDAGAQSRDRAQKALDKFYPMALDMFGRPDSRRGRLAVRWGLRKNDNGELRELYKTAIAGHIEKIGFSVPKVDPSQLQFA</sequence>
<dbReference type="InterPro" id="IPR009078">
    <property type="entry name" value="Ferritin-like_SF"/>
</dbReference>
<dbReference type="InterPro" id="IPR052703">
    <property type="entry name" value="Aromatic_CoA_ox/epox"/>
</dbReference>
<evidence type="ECO:0000313" key="2">
    <source>
        <dbReference type="Proteomes" id="UP000275579"/>
    </source>
</evidence>
<gene>
    <name evidence="1" type="ORF">DDE74_37320</name>
</gene>
<dbReference type="GO" id="GO:0005829">
    <property type="term" value="C:cytosol"/>
    <property type="evidence" value="ECO:0007669"/>
    <property type="project" value="TreeGrafter"/>
</dbReference>
<dbReference type="Proteomes" id="UP000275579">
    <property type="component" value="Chromosome"/>
</dbReference>
<protein>
    <submittedName>
        <fullName evidence="1">AAA family ATPase</fullName>
    </submittedName>
</protein>
<evidence type="ECO:0000313" key="1">
    <source>
        <dbReference type="EMBL" id="AZS75800.1"/>
    </source>
</evidence>
<dbReference type="InterPro" id="IPR012347">
    <property type="entry name" value="Ferritin-like"/>
</dbReference>
<dbReference type="Gene3D" id="1.20.1260.10">
    <property type="match status" value="1"/>
</dbReference>
<dbReference type="Pfam" id="PF05138">
    <property type="entry name" value="PaaA_PaaC"/>
    <property type="match status" value="1"/>
</dbReference>
<dbReference type="SUPFAM" id="SSF47240">
    <property type="entry name" value="Ferritin-like"/>
    <property type="match status" value="1"/>
</dbReference>
<organism evidence="1 2">
    <name type="scientific">Streptomyces lydicus</name>
    <dbReference type="NCBI Taxonomy" id="47763"/>
    <lineage>
        <taxon>Bacteria</taxon>
        <taxon>Bacillati</taxon>
        <taxon>Actinomycetota</taxon>
        <taxon>Actinomycetes</taxon>
        <taxon>Kitasatosporales</taxon>
        <taxon>Streptomycetaceae</taxon>
        <taxon>Streptomyces</taxon>
    </lineage>
</organism>
<dbReference type="GO" id="GO:0010124">
    <property type="term" value="P:phenylacetate catabolic process"/>
    <property type="evidence" value="ECO:0007669"/>
    <property type="project" value="InterPro"/>
</dbReference>
<dbReference type="AlphaFoldDB" id="A0A3Q9KF79"/>
<dbReference type="EMBL" id="CP029042">
    <property type="protein sequence ID" value="AZS75800.1"/>
    <property type="molecule type" value="Genomic_DNA"/>
</dbReference>
<accession>A0A3Q9KF79</accession>
<dbReference type="RefSeq" id="WP_018092612.1">
    <property type="nucleotide sequence ID" value="NZ_CP029042.1"/>
</dbReference>
<dbReference type="PANTHER" id="PTHR30458">
    <property type="entry name" value="PHENYLACETIC ACID DEGRADATION PROTEIN PAA"/>
    <property type="match status" value="1"/>
</dbReference>
<dbReference type="PANTHER" id="PTHR30458:SF0">
    <property type="entry name" value="1,2-PHENYLACETYL-COA EPOXIDASE, SUBUNIT C"/>
    <property type="match status" value="1"/>
</dbReference>